<reference evidence="1" key="1">
    <citation type="journal article" date="2015" name="Nature">
        <title>Complex archaea that bridge the gap between prokaryotes and eukaryotes.</title>
        <authorList>
            <person name="Spang A."/>
            <person name="Saw J.H."/>
            <person name="Jorgensen S.L."/>
            <person name="Zaremba-Niedzwiedzka K."/>
            <person name="Martijn J."/>
            <person name="Lind A.E."/>
            <person name="van Eijk R."/>
            <person name="Schleper C."/>
            <person name="Guy L."/>
            <person name="Ettema T.J."/>
        </authorList>
    </citation>
    <scope>NUCLEOTIDE SEQUENCE</scope>
</reference>
<dbReference type="Gene3D" id="1.10.10.10">
    <property type="entry name" value="Winged helix-like DNA-binding domain superfamily/Winged helix DNA-binding domain"/>
    <property type="match status" value="1"/>
</dbReference>
<dbReference type="SUPFAM" id="SSF46785">
    <property type="entry name" value="Winged helix' DNA-binding domain"/>
    <property type="match status" value="1"/>
</dbReference>
<dbReference type="InterPro" id="IPR036390">
    <property type="entry name" value="WH_DNA-bd_sf"/>
</dbReference>
<dbReference type="EMBL" id="LAZR01007464">
    <property type="protein sequence ID" value="KKM85094.1"/>
    <property type="molecule type" value="Genomic_DNA"/>
</dbReference>
<dbReference type="AlphaFoldDB" id="A0A0F9KS74"/>
<proteinExistence type="predicted"/>
<evidence type="ECO:0000313" key="1">
    <source>
        <dbReference type="EMBL" id="KKM85094.1"/>
    </source>
</evidence>
<protein>
    <submittedName>
        <fullName evidence="1">Uncharacterized protein</fullName>
    </submittedName>
</protein>
<dbReference type="InterPro" id="IPR036388">
    <property type="entry name" value="WH-like_DNA-bd_sf"/>
</dbReference>
<comment type="caution">
    <text evidence="1">The sequence shown here is derived from an EMBL/GenBank/DDBJ whole genome shotgun (WGS) entry which is preliminary data.</text>
</comment>
<name>A0A0F9KS74_9ZZZZ</name>
<gene>
    <name evidence="1" type="ORF">LCGC14_1292510</name>
</gene>
<sequence length="125" mass="14755">MSNKYKILELLKGNELTVKEIADKTEFNENEVRVYTNRLMKDNLIKKIGKKNRYVLYTAIDKELSDNKEFETLRKGYNQLNTLFESLTKNAKVLLKNNQLNSFKQLIQETIDINLIKHINSEMIN</sequence>
<organism evidence="1">
    <name type="scientific">marine sediment metagenome</name>
    <dbReference type="NCBI Taxonomy" id="412755"/>
    <lineage>
        <taxon>unclassified sequences</taxon>
        <taxon>metagenomes</taxon>
        <taxon>ecological metagenomes</taxon>
    </lineage>
</organism>
<accession>A0A0F9KS74</accession>